<gene>
    <name evidence="3" type="ORF">GF068_35930</name>
</gene>
<dbReference type="RefSeq" id="WP_153824059.1">
    <property type="nucleotide sequence ID" value="NZ_WJIE01000016.1"/>
</dbReference>
<evidence type="ECO:0000256" key="2">
    <source>
        <dbReference type="SAM" id="SignalP"/>
    </source>
</evidence>
<feature type="chain" id="PRO_5026849932" description="Tryptophan synthase alpha chain" evidence="2">
    <location>
        <begin position="22"/>
        <end position="319"/>
    </location>
</feature>
<feature type="region of interest" description="Disordered" evidence="1">
    <location>
        <begin position="24"/>
        <end position="51"/>
    </location>
</feature>
<feature type="signal peptide" evidence="2">
    <location>
        <begin position="1"/>
        <end position="21"/>
    </location>
</feature>
<evidence type="ECO:0000256" key="1">
    <source>
        <dbReference type="SAM" id="MobiDB-lite"/>
    </source>
</evidence>
<sequence>MRIERAWMIACILGATIAASAVGCGSDPPSNTPTSSSSSGGGMAGSGGAGGDGGMGGAGGAGGASECMSPSDCTMQGAANFCGEPACEAGKCVRKALHPAGTPVPSQVYGDCVEVQCNESAEPAPVFKNEDVYNDGNQCTDDVCLDGVLMHALQPQGYLCGGDICNDMGQCVECIEGVQGCNDPSQLCMQGVCVSVNCGNGIKNPGEGDIDCGGNCLPCDDGKTCTNGAQCKSGVCTGGMCAAPTCMDLVKNGSETDVDCGGGPDCLPCPPDFGCKLPTDCQSGVCIDVYCAAPSCTDGVQNGDEAGIDCGGATCVACP</sequence>
<dbReference type="PROSITE" id="PS51257">
    <property type="entry name" value="PROKAR_LIPOPROTEIN"/>
    <property type="match status" value="1"/>
</dbReference>
<comment type="caution">
    <text evidence="3">The sequence shown here is derived from an EMBL/GenBank/DDBJ whole genome shotgun (WGS) entry which is preliminary data.</text>
</comment>
<evidence type="ECO:0008006" key="5">
    <source>
        <dbReference type="Google" id="ProtNLM"/>
    </source>
</evidence>
<protein>
    <recommendedName>
        <fullName evidence="5">Tryptophan synthase alpha chain</fullName>
    </recommendedName>
</protein>
<keyword evidence="4" id="KW-1185">Reference proteome</keyword>
<organism evidence="3 4">
    <name type="scientific">Polyangium spumosum</name>
    <dbReference type="NCBI Taxonomy" id="889282"/>
    <lineage>
        <taxon>Bacteria</taxon>
        <taxon>Pseudomonadati</taxon>
        <taxon>Myxococcota</taxon>
        <taxon>Polyangia</taxon>
        <taxon>Polyangiales</taxon>
        <taxon>Polyangiaceae</taxon>
        <taxon>Polyangium</taxon>
    </lineage>
</organism>
<dbReference type="AlphaFoldDB" id="A0A6N7PYW6"/>
<dbReference type="EMBL" id="WJIE01000016">
    <property type="protein sequence ID" value="MRG97278.1"/>
    <property type="molecule type" value="Genomic_DNA"/>
</dbReference>
<dbReference type="Proteomes" id="UP000440224">
    <property type="component" value="Unassembled WGS sequence"/>
</dbReference>
<evidence type="ECO:0000313" key="3">
    <source>
        <dbReference type="EMBL" id="MRG97278.1"/>
    </source>
</evidence>
<evidence type="ECO:0000313" key="4">
    <source>
        <dbReference type="Proteomes" id="UP000440224"/>
    </source>
</evidence>
<proteinExistence type="predicted"/>
<reference evidence="3 4" key="1">
    <citation type="submission" date="2019-10" db="EMBL/GenBank/DDBJ databases">
        <title>A soil myxobacterium in the family Polyangiaceae.</title>
        <authorList>
            <person name="Li Y."/>
            <person name="Wang J."/>
        </authorList>
    </citation>
    <scope>NUCLEOTIDE SEQUENCE [LARGE SCALE GENOMIC DNA]</scope>
    <source>
        <strain evidence="3 4">DSM 14734</strain>
    </source>
</reference>
<name>A0A6N7PYW6_9BACT</name>
<keyword evidence="2" id="KW-0732">Signal</keyword>
<dbReference type="OrthoDB" id="5525814at2"/>
<feature type="compositionally biased region" description="Gly residues" evidence="1">
    <location>
        <begin position="39"/>
        <end position="51"/>
    </location>
</feature>
<accession>A0A6N7PYW6</accession>